<reference evidence="6" key="2">
    <citation type="submission" date="2023-06" db="EMBL/GenBank/DDBJ databases">
        <authorList>
            <person name="Ma L."/>
            <person name="Liu K.-W."/>
            <person name="Li Z."/>
            <person name="Hsiao Y.-Y."/>
            <person name="Qi Y."/>
            <person name="Fu T."/>
            <person name="Tang G."/>
            <person name="Zhang D."/>
            <person name="Sun W.-H."/>
            <person name="Liu D.-K."/>
            <person name="Li Y."/>
            <person name="Chen G.-Z."/>
            <person name="Liu X.-D."/>
            <person name="Liao X.-Y."/>
            <person name="Jiang Y.-T."/>
            <person name="Yu X."/>
            <person name="Hao Y."/>
            <person name="Huang J."/>
            <person name="Zhao X.-W."/>
            <person name="Ke S."/>
            <person name="Chen Y.-Y."/>
            <person name="Wu W.-L."/>
            <person name="Hsu J.-L."/>
            <person name="Lin Y.-F."/>
            <person name="Huang M.-D."/>
            <person name="Li C.-Y."/>
            <person name="Huang L."/>
            <person name="Wang Z.-W."/>
            <person name="Zhao X."/>
            <person name="Zhong W.-Y."/>
            <person name="Peng D.-H."/>
            <person name="Ahmad S."/>
            <person name="Lan S."/>
            <person name="Zhang J.-S."/>
            <person name="Tsai W.-C."/>
            <person name="Van De Peer Y."/>
            <person name="Liu Z.-J."/>
        </authorList>
    </citation>
    <scope>NUCLEOTIDE SEQUENCE</scope>
    <source>
        <strain evidence="6">CP</strain>
        <tissue evidence="6">Leaves</tissue>
    </source>
</reference>
<sequence length="480" mass="53501">MGKKGNWISALKRVFSPSSKEKSPEKKDVKHKRRWGLGRPKHGESKTRIPLKREPSSIEKILGDAERLQIPFQQSREAAQRPQLHKTTELPLPNERQVQRPQLPVLQHVSNANKSSLPVPPQKEVQRQHVLPQPRIRNRKTLENMPSTVRNRFEIAATKIQAAYRGYMARRNYRALKGLVRLQRLVKGQGVMNQTANAMRCMQMLVRVQSQIQSWRLQKVEEAQSRQQHRTPRISEFESSFSKWSFTQSEAGQHEEWDDSVLTKEEMEARMRRKVEAIIKRERALAYAYSHQLSKAVPKSALMDIGASSSAASVVPWLWNWFERHLPTATTTRAPPTPATAAHATLRSSKPPPPAKHARDDESLTSCPPFTVAAAVATPRYMAHTASAKAKARPQTAGSARGARPSTAAAETSKRRFSFAMTPGGGSGGGGSMRWGGREVGVGGVGIGRHRSMKSVGELSVDSAVSLPAVVGGNRRHYFK</sequence>
<dbReference type="Pfam" id="PF00612">
    <property type="entry name" value="IQ"/>
    <property type="match status" value="1"/>
</dbReference>
<comment type="caution">
    <text evidence="6">The sequence shown here is derived from an EMBL/GenBank/DDBJ whole genome shotgun (WGS) entry which is preliminary data.</text>
</comment>
<dbReference type="Gene3D" id="1.20.5.190">
    <property type="match status" value="1"/>
</dbReference>
<evidence type="ECO:0000313" key="6">
    <source>
        <dbReference type="EMBL" id="KAK1287714.1"/>
    </source>
</evidence>
<feature type="compositionally biased region" description="Low complexity" evidence="4">
    <location>
        <begin position="329"/>
        <end position="346"/>
    </location>
</feature>
<feature type="region of interest" description="Disordered" evidence="4">
    <location>
        <begin position="329"/>
        <end position="365"/>
    </location>
</feature>
<keyword evidence="7" id="KW-1185">Reference proteome</keyword>
<dbReference type="PANTHER" id="PTHR32295">
    <property type="entry name" value="IQ-DOMAIN 5-RELATED"/>
    <property type="match status" value="1"/>
</dbReference>
<accession>A0AAV9CG32</accession>
<feature type="region of interest" description="Disordered" evidence="4">
    <location>
        <begin position="1"/>
        <end position="56"/>
    </location>
</feature>
<protein>
    <submittedName>
        <fullName evidence="6">Protein IQ-DOMAIN 14</fullName>
    </submittedName>
</protein>
<dbReference type="CDD" id="cd23767">
    <property type="entry name" value="IQCD"/>
    <property type="match status" value="1"/>
</dbReference>
<name>A0AAV9CG32_ACOCL</name>
<comment type="similarity">
    <text evidence="2">Belongs to the IQD family.</text>
</comment>
<dbReference type="SMART" id="SM00015">
    <property type="entry name" value="IQ"/>
    <property type="match status" value="1"/>
</dbReference>
<feature type="compositionally biased region" description="Basic and acidic residues" evidence="4">
    <location>
        <begin position="19"/>
        <end position="28"/>
    </location>
</feature>
<organism evidence="6 7">
    <name type="scientific">Acorus calamus</name>
    <name type="common">Sweet flag</name>
    <dbReference type="NCBI Taxonomy" id="4465"/>
    <lineage>
        <taxon>Eukaryota</taxon>
        <taxon>Viridiplantae</taxon>
        <taxon>Streptophyta</taxon>
        <taxon>Embryophyta</taxon>
        <taxon>Tracheophyta</taxon>
        <taxon>Spermatophyta</taxon>
        <taxon>Magnoliopsida</taxon>
        <taxon>Liliopsida</taxon>
        <taxon>Acoraceae</taxon>
        <taxon>Acorus</taxon>
    </lineage>
</organism>
<dbReference type="PROSITE" id="PS50096">
    <property type="entry name" value="IQ"/>
    <property type="match status" value="1"/>
</dbReference>
<dbReference type="InterPro" id="IPR000048">
    <property type="entry name" value="IQ_motif_EF-hand-BS"/>
</dbReference>
<keyword evidence="1" id="KW-0112">Calmodulin-binding</keyword>
<feature type="compositionally biased region" description="Basic residues" evidence="4">
    <location>
        <begin position="29"/>
        <end position="40"/>
    </location>
</feature>
<feature type="domain" description="DUF4005" evidence="5">
    <location>
        <begin position="360"/>
        <end position="422"/>
    </location>
</feature>
<comment type="subunit">
    <text evidence="3">Binds to multiple calmodulin (CaM) in the presence of Ca(2+) and CaM-like proteins.</text>
</comment>
<reference evidence="6" key="1">
    <citation type="journal article" date="2023" name="Nat. Commun.">
        <title>Diploid and tetraploid genomes of Acorus and the evolution of monocots.</title>
        <authorList>
            <person name="Ma L."/>
            <person name="Liu K.W."/>
            <person name="Li Z."/>
            <person name="Hsiao Y.Y."/>
            <person name="Qi Y."/>
            <person name="Fu T."/>
            <person name="Tang G.D."/>
            <person name="Zhang D."/>
            <person name="Sun W.H."/>
            <person name="Liu D.K."/>
            <person name="Li Y."/>
            <person name="Chen G.Z."/>
            <person name="Liu X.D."/>
            <person name="Liao X.Y."/>
            <person name="Jiang Y.T."/>
            <person name="Yu X."/>
            <person name="Hao Y."/>
            <person name="Huang J."/>
            <person name="Zhao X.W."/>
            <person name="Ke S."/>
            <person name="Chen Y.Y."/>
            <person name="Wu W.L."/>
            <person name="Hsu J.L."/>
            <person name="Lin Y.F."/>
            <person name="Huang M.D."/>
            <person name="Li C.Y."/>
            <person name="Huang L."/>
            <person name="Wang Z.W."/>
            <person name="Zhao X."/>
            <person name="Zhong W.Y."/>
            <person name="Peng D.H."/>
            <person name="Ahmad S."/>
            <person name="Lan S."/>
            <person name="Zhang J.S."/>
            <person name="Tsai W.C."/>
            <person name="Van de Peer Y."/>
            <person name="Liu Z.J."/>
        </authorList>
    </citation>
    <scope>NUCLEOTIDE SEQUENCE</scope>
    <source>
        <strain evidence="6">CP</strain>
    </source>
</reference>
<evidence type="ECO:0000259" key="5">
    <source>
        <dbReference type="Pfam" id="PF13178"/>
    </source>
</evidence>
<evidence type="ECO:0000256" key="4">
    <source>
        <dbReference type="SAM" id="MobiDB-lite"/>
    </source>
</evidence>
<gene>
    <name evidence="6" type="primary">IQD14</name>
    <name evidence="6" type="ORF">QJS10_CPB19g00720</name>
</gene>
<evidence type="ECO:0000256" key="1">
    <source>
        <dbReference type="ARBA" id="ARBA00022860"/>
    </source>
</evidence>
<feature type="compositionally biased region" description="Basic and acidic residues" evidence="4">
    <location>
        <begin position="41"/>
        <end position="56"/>
    </location>
</feature>
<dbReference type="EMBL" id="JAUJYO010000019">
    <property type="protein sequence ID" value="KAK1287714.1"/>
    <property type="molecule type" value="Genomic_DNA"/>
</dbReference>
<dbReference type="Proteomes" id="UP001180020">
    <property type="component" value="Unassembled WGS sequence"/>
</dbReference>
<proteinExistence type="inferred from homology"/>
<dbReference type="AlphaFoldDB" id="A0AAV9CG32"/>
<dbReference type="PANTHER" id="PTHR32295:SF113">
    <property type="entry name" value="PROTEIN IQ-DOMAIN 14"/>
    <property type="match status" value="1"/>
</dbReference>
<feature type="compositionally biased region" description="Gly residues" evidence="4">
    <location>
        <begin position="423"/>
        <end position="437"/>
    </location>
</feature>
<dbReference type="GO" id="GO:0005516">
    <property type="term" value="F:calmodulin binding"/>
    <property type="evidence" value="ECO:0007669"/>
    <property type="project" value="UniProtKB-KW"/>
</dbReference>
<feature type="region of interest" description="Disordered" evidence="4">
    <location>
        <begin position="75"/>
        <end position="97"/>
    </location>
</feature>
<dbReference type="Pfam" id="PF13178">
    <property type="entry name" value="DUF4005"/>
    <property type="match status" value="1"/>
</dbReference>
<evidence type="ECO:0000313" key="7">
    <source>
        <dbReference type="Proteomes" id="UP001180020"/>
    </source>
</evidence>
<evidence type="ECO:0000256" key="2">
    <source>
        <dbReference type="ARBA" id="ARBA00024341"/>
    </source>
</evidence>
<evidence type="ECO:0000256" key="3">
    <source>
        <dbReference type="ARBA" id="ARBA00024378"/>
    </source>
</evidence>
<feature type="region of interest" description="Disordered" evidence="4">
    <location>
        <begin position="385"/>
        <end position="437"/>
    </location>
</feature>
<dbReference type="InterPro" id="IPR025064">
    <property type="entry name" value="DUF4005"/>
</dbReference>